<feature type="region of interest" description="Disordered" evidence="1">
    <location>
        <begin position="720"/>
        <end position="751"/>
    </location>
</feature>
<keyword evidence="7" id="KW-1185">Reference proteome</keyword>
<dbReference type="EMBL" id="CAMXCT030002669">
    <property type="protein sequence ID" value="CAL4787019.1"/>
    <property type="molecule type" value="Genomic_DNA"/>
</dbReference>
<feature type="transmembrane region" description="Helical" evidence="2">
    <location>
        <begin position="576"/>
        <end position="596"/>
    </location>
</feature>
<feature type="chain" id="PRO_5043270839" evidence="3">
    <location>
        <begin position="29"/>
        <end position="782"/>
    </location>
</feature>
<dbReference type="Proteomes" id="UP001152797">
    <property type="component" value="Unassembled WGS sequence"/>
</dbReference>
<keyword evidence="2" id="KW-1133">Transmembrane helix</keyword>
<dbReference type="GO" id="GO:0003993">
    <property type="term" value="F:acid phosphatase activity"/>
    <property type="evidence" value="ECO:0007669"/>
    <property type="project" value="TreeGrafter"/>
</dbReference>
<evidence type="ECO:0000313" key="4">
    <source>
        <dbReference type="EMBL" id="CAI3999707.1"/>
    </source>
</evidence>
<evidence type="ECO:0000313" key="7">
    <source>
        <dbReference type="Proteomes" id="UP001152797"/>
    </source>
</evidence>
<reference evidence="5" key="2">
    <citation type="submission" date="2024-04" db="EMBL/GenBank/DDBJ databases">
        <authorList>
            <person name="Chen Y."/>
            <person name="Shah S."/>
            <person name="Dougan E. K."/>
            <person name="Thang M."/>
            <person name="Chan C."/>
        </authorList>
    </citation>
    <scope>NUCLEOTIDE SEQUENCE [LARGE SCALE GENOMIC DNA]</scope>
</reference>
<dbReference type="SUPFAM" id="SSF48371">
    <property type="entry name" value="ARM repeat"/>
    <property type="match status" value="1"/>
</dbReference>
<protein>
    <submittedName>
        <fullName evidence="6">Magnesium-dependent phosphatase 1 (MDP-1)</fullName>
    </submittedName>
</protein>
<reference evidence="4" key="1">
    <citation type="submission" date="2022-10" db="EMBL/GenBank/DDBJ databases">
        <authorList>
            <person name="Chen Y."/>
            <person name="Dougan E. K."/>
            <person name="Chan C."/>
            <person name="Rhodes N."/>
            <person name="Thang M."/>
        </authorList>
    </citation>
    <scope>NUCLEOTIDE SEQUENCE</scope>
</reference>
<dbReference type="SFLD" id="SFLDS00003">
    <property type="entry name" value="Haloacid_Dehalogenase"/>
    <property type="match status" value="1"/>
</dbReference>
<proteinExistence type="predicted"/>
<gene>
    <name evidence="4" type="ORF">C1SCF055_LOCUS25883</name>
</gene>
<dbReference type="InterPro" id="IPR023214">
    <property type="entry name" value="HAD_sf"/>
</dbReference>
<accession>A0A9P1CW57</accession>
<name>A0A9P1CW57_9DINO</name>
<feature type="transmembrane region" description="Helical" evidence="2">
    <location>
        <begin position="460"/>
        <end position="479"/>
    </location>
</feature>
<dbReference type="InterPro" id="IPR016024">
    <property type="entry name" value="ARM-type_fold"/>
</dbReference>
<organism evidence="4">
    <name type="scientific">Cladocopium goreaui</name>
    <dbReference type="NCBI Taxonomy" id="2562237"/>
    <lineage>
        <taxon>Eukaryota</taxon>
        <taxon>Sar</taxon>
        <taxon>Alveolata</taxon>
        <taxon>Dinophyceae</taxon>
        <taxon>Suessiales</taxon>
        <taxon>Symbiodiniaceae</taxon>
        <taxon>Cladocopium</taxon>
    </lineage>
</organism>
<dbReference type="PANTHER" id="PTHR17901">
    <property type="entry name" value="MAGNESIUM-DEPENDENT PHOSPHATASE 1 MDP1"/>
    <property type="match status" value="1"/>
</dbReference>
<comment type="caution">
    <text evidence="4">The sequence shown here is derived from an EMBL/GenBank/DDBJ whole genome shotgun (WGS) entry which is preliminary data.</text>
</comment>
<evidence type="ECO:0000313" key="6">
    <source>
        <dbReference type="EMBL" id="CAL4787019.1"/>
    </source>
</evidence>
<dbReference type="EMBL" id="CAMXCT020002669">
    <property type="protein sequence ID" value="CAL1153082.1"/>
    <property type="molecule type" value="Genomic_DNA"/>
</dbReference>
<dbReference type="SFLD" id="SFLDG01131">
    <property type="entry name" value="C1.5.2:_MDP_Like"/>
    <property type="match status" value="1"/>
</dbReference>
<dbReference type="EMBL" id="CAMXCT010002669">
    <property type="protein sequence ID" value="CAI3999707.1"/>
    <property type="molecule type" value="Genomic_DNA"/>
</dbReference>
<evidence type="ECO:0000313" key="5">
    <source>
        <dbReference type="EMBL" id="CAL1153082.1"/>
    </source>
</evidence>
<evidence type="ECO:0000256" key="2">
    <source>
        <dbReference type="SAM" id="Phobius"/>
    </source>
</evidence>
<dbReference type="PANTHER" id="PTHR17901:SF14">
    <property type="entry name" value="MAGNESIUM-DEPENDENT PHOSPHATASE 1"/>
    <property type="match status" value="1"/>
</dbReference>
<dbReference type="InterPro" id="IPR011989">
    <property type="entry name" value="ARM-like"/>
</dbReference>
<dbReference type="InterPro" id="IPR010036">
    <property type="entry name" value="MDP_1_eu_arc"/>
</dbReference>
<keyword evidence="2" id="KW-0812">Transmembrane</keyword>
<feature type="transmembrane region" description="Helical" evidence="2">
    <location>
        <begin position="499"/>
        <end position="525"/>
    </location>
</feature>
<dbReference type="AlphaFoldDB" id="A0A9P1CW57"/>
<dbReference type="InterPro" id="IPR036412">
    <property type="entry name" value="HAD-like_sf"/>
</dbReference>
<feature type="signal peptide" evidence="3">
    <location>
        <begin position="1"/>
        <end position="28"/>
    </location>
</feature>
<dbReference type="SFLD" id="SFLDG01129">
    <property type="entry name" value="C1.5:_HAD__Beta-PGM__Phosphata"/>
    <property type="match status" value="1"/>
</dbReference>
<dbReference type="Gene3D" id="1.25.10.10">
    <property type="entry name" value="Leucine-rich Repeat Variant"/>
    <property type="match status" value="1"/>
</dbReference>
<feature type="transmembrane region" description="Helical" evidence="2">
    <location>
        <begin position="420"/>
        <end position="439"/>
    </location>
</feature>
<evidence type="ECO:0000256" key="3">
    <source>
        <dbReference type="SAM" id="SignalP"/>
    </source>
</evidence>
<keyword evidence="3" id="KW-0732">Signal</keyword>
<keyword evidence="2" id="KW-0472">Membrane</keyword>
<feature type="transmembrane region" description="Helical" evidence="2">
    <location>
        <begin position="645"/>
        <end position="669"/>
    </location>
</feature>
<feature type="transmembrane region" description="Helical" evidence="2">
    <location>
        <begin position="617"/>
        <end position="639"/>
    </location>
</feature>
<dbReference type="OrthoDB" id="79687at2759"/>
<evidence type="ECO:0000256" key="1">
    <source>
        <dbReference type="SAM" id="MobiDB-lite"/>
    </source>
</evidence>
<feature type="transmembrane region" description="Helical" evidence="2">
    <location>
        <begin position="546"/>
        <end position="564"/>
    </location>
</feature>
<dbReference type="SUPFAM" id="SSF56784">
    <property type="entry name" value="HAD-like"/>
    <property type="match status" value="1"/>
</dbReference>
<dbReference type="Gene3D" id="3.40.50.1000">
    <property type="entry name" value="HAD superfamily/HAD-like"/>
    <property type="match status" value="1"/>
</dbReference>
<sequence length="782" mass="87047">MPRRPQSCGVAFCAFCALLLVFWHRSTWEPNMLPSLIVFDLDACLWSPEMFQLDSGAPSEYCSKRGGVVAGRDTVRLFPGAEAVLQKLASDTAYAGVQLAVASSTTEPAYANKCLENFPLSGGKFATVGELIRYRQIFPGSKGAKHFPNLHAETGIPYDQMIFFDDCTYGDNCANVASHCPGVTCVRTPDGLTEEDFVLGLAAFAAGKRDHAHALQLEAKLWPALKPLFTAKEIPIEVVILFLKELDLLVGLAPATETQAVLLPFLLRCLELQEPTILNEVLEKVPYLHKKFEYRQVKDQILPRMLQLLGSAAPKVKVQVLMGLSRIFEIFDKNTIQDVVLPAFEKLTKSAGTPGIRCANMFKRWMDKNCYCPVGLFWAAPSRARAEEFQVTRLWSDPLLDPWGQYHPWCTVRGSKEWGMIYPAYCWTAGLGFASIVLWSAIRLQHWYRAAAGHDQRLQVAIHALSLAAAAVRTIYVAAEAILVDAAPNGSPLLEKVAGVLYTAFFSLSAAAFLCTCNQWLRLFVSMDLTQDGEALEEKPWYRNPLLLVCLLFLSLEALHDILYLDGSHPVLDGMYFFWLSLISVLAAFLGVRIAWRLYTRLRLWLSADERNLVFRRTLMSSALVSVSSVCMLILSVIQALVGRYYVWSCLVCWMLGRLLEFVYLLMVLRAVGRANTSTVTSNTSLHGLQDASFAESFSSVDSPGRHAAHGRQPLWITTRWSGGTTGGCKKAEPQSLTPGDSRDVDVPPNNPNLSRLTPLHWLTLRTERRPFACACWAATML</sequence>
<dbReference type="Pfam" id="PF12689">
    <property type="entry name" value="Acid_PPase"/>
    <property type="match status" value="1"/>
</dbReference>